<keyword evidence="3" id="KW-1185">Reference proteome</keyword>
<organism evidence="2 3">
    <name type="scientific">Lymnaea stagnalis</name>
    <name type="common">Great pond snail</name>
    <name type="synonym">Helix stagnalis</name>
    <dbReference type="NCBI Taxonomy" id="6523"/>
    <lineage>
        <taxon>Eukaryota</taxon>
        <taxon>Metazoa</taxon>
        <taxon>Spiralia</taxon>
        <taxon>Lophotrochozoa</taxon>
        <taxon>Mollusca</taxon>
        <taxon>Gastropoda</taxon>
        <taxon>Heterobranchia</taxon>
        <taxon>Euthyneura</taxon>
        <taxon>Panpulmonata</taxon>
        <taxon>Hygrophila</taxon>
        <taxon>Lymnaeoidea</taxon>
        <taxon>Lymnaeidae</taxon>
        <taxon>Lymnaea</taxon>
    </lineage>
</organism>
<dbReference type="Proteomes" id="UP001497497">
    <property type="component" value="Unassembled WGS sequence"/>
</dbReference>
<evidence type="ECO:0000313" key="3">
    <source>
        <dbReference type="Proteomes" id="UP001497497"/>
    </source>
</evidence>
<protein>
    <submittedName>
        <fullName evidence="2">Uncharacterized protein</fullName>
    </submittedName>
</protein>
<accession>A0AAV2HJC6</accession>
<feature type="region of interest" description="Disordered" evidence="1">
    <location>
        <begin position="1"/>
        <end position="35"/>
    </location>
</feature>
<comment type="caution">
    <text evidence="2">The sequence shown here is derived from an EMBL/GenBank/DDBJ whole genome shotgun (WGS) entry which is preliminary data.</text>
</comment>
<feature type="compositionally biased region" description="Polar residues" evidence="1">
    <location>
        <begin position="90"/>
        <end position="100"/>
    </location>
</feature>
<feature type="region of interest" description="Disordered" evidence="1">
    <location>
        <begin position="82"/>
        <end position="123"/>
    </location>
</feature>
<name>A0AAV2HJC6_LYMST</name>
<gene>
    <name evidence="2" type="ORF">GSLYS_00008095001</name>
</gene>
<evidence type="ECO:0000256" key="1">
    <source>
        <dbReference type="SAM" id="MobiDB-lite"/>
    </source>
</evidence>
<evidence type="ECO:0000313" key="2">
    <source>
        <dbReference type="EMBL" id="CAL1534135.1"/>
    </source>
</evidence>
<sequence length="123" mass="13004">MTPRAASIVSNKEELDRAGSADIKGGEAGDDNKGALNDALYHSREASREVGFEIMKTRIDGTRSESYLDSMNKADGLLHADAESIESAGQKDNSVHSGSIRSFPCDADNELTDSNGIGSGIDI</sequence>
<feature type="compositionally biased region" description="Basic and acidic residues" evidence="1">
    <location>
        <begin position="11"/>
        <end position="33"/>
    </location>
</feature>
<proteinExistence type="predicted"/>
<dbReference type="EMBL" id="CAXITT010000162">
    <property type="protein sequence ID" value="CAL1534135.1"/>
    <property type="molecule type" value="Genomic_DNA"/>
</dbReference>
<reference evidence="2 3" key="1">
    <citation type="submission" date="2024-04" db="EMBL/GenBank/DDBJ databases">
        <authorList>
            <consortium name="Genoscope - CEA"/>
            <person name="William W."/>
        </authorList>
    </citation>
    <scope>NUCLEOTIDE SEQUENCE [LARGE SCALE GENOMIC DNA]</scope>
</reference>
<dbReference type="AlphaFoldDB" id="A0AAV2HJC6"/>